<accession>A0ACB7TB84</accession>
<comment type="caution">
    <text evidence="1">The sequence shown here is derived from an EMBL/GenBank/DDBJ whole genome shotgun (WGS) entry which is preliminary data.</text>
</comment>
<sequence length="68" mass="7604">MAIRLAILHSTEADSLLMSDAKTAIRSYRKGWISVGAPRALNARARVSARHYMNEDPEMVPRAHGRTQ</sequence>
<gene>
    <name evidence="1" type="ORF">HPB50_001379</name>
</gene>
<dbReference type="Proteomes" id="UP000821845">
    <property type="component" value="Chromosome 10"/>
</dbReference>
<organism evidence="1 2">
    <name type="scientific">Hyalomma asiaticum</name>
    <name type="common">Tick</name>
    <dbReference type="NCBI Taxonomy" id="266040"/>
    <lineage>
        <taxon>Eukaryota</taxon>
        <taxon>Metazoa</taxon>
        <taxon>Ecdysozoa</taxon>
        <taxon>Arthropoda</taxon>
        <taxon>Chelicerata</taxon>
        <taxon>Arachnida</taxon>
        <taxon>Acari</taxon>
        <taxon>Parasitiformes</taxon>
        <taxon>Ixodida</taxon>
        <taxon>Ixodoidea</taxon>
        <taxon>Ixodidae</taxon>
        <taxon>Hyalomminae</taxon>
        <taxon>Hyalomma</taxon>
    </lineage>
</organism>
<dbReference type="EMBL" id="CM023490">
    <property type="protein sequence ID" value="KAH6942129.1"/>
    <property type="molecule type" value="Genomic_DNA"/>
</dbReference>
<protein>
    <submittedName>
        <fullName evidence="1">Uncharacterized protein</fullName>
    </submittedName>
</protein>
<name>A0ACB7TB84_HYAAI</name>
<evidence type="ECO:0000313" key="1">
    <source>
        <dbReference type="EMBL" id="KAH6942129.1"/>
    </source>
</evidence>
<keyword evidence="2" id="KW-1185">Reference proteome</keyword>
<proteinExistence type="predicted"/>
<reference evidence="1" key="1">
    <citation type="submission" date="2020-05" db="EMBL/GenBank/DDBJ databases">
        <title>Large-scale comparative analyses of tick genomes elucidate their genetic diversity and vector capacities.</title>
        <authorList>
            <person name="Jia N."/>
            <person name="Wang J."/>
            <person name="Shi W."/>
            <person name="Du L."/>
            <person name="Sun Y."/>
            <person name="Zhan W."/>
            <person name="Jiang J."/>
            <person name="Wang Q."/>
            <person name="Zhang B."/>
            <person name="Ji P."/>
            <person name="Sakyi L.B."/>
            <person name="Cui X."/>
            <person name="Yuan T."/>
            <person name="Jiang B."/>
            <person name="Yang W."/>
            <person name="Lam T.T.-Y."/>
            <person name="Chang Q."/>
            <person name="Ding S."/>
            <person name="Wang X."/>
            <person name="Zhu J."/>
            <person name="Ruan X."/>
            <person name="Zhao L."/>
            <person name="Wei J."/>
            <person name="Que T."/>
            <person name="Du C."/>
            <person name="Cheng J."/>
            <person name="Dai P."/>
            <person name="Han X."/>
            <person name="Huang E."/>
            <person name="Gao Y."/>
            <person name="Liu J."/>
            <person name="Shao H."/>
            <person name="Ye R."/>
            <person name="Li L."/>
            <person name="Wei W."/>
            <person name="Wang X."/>
            <person name="Wang C."/>
            <person name="Yang T."/>
            <person name="Huo Q."/>
            <person name="Li W."/>
            <person name="Guo W."/>
            <person name="Chen H."/>
            <person name="Zhou L."/>
            <person name="Ni X."/>
            <person name="Tian J."/>
            <person name="Zhou Y."/>
            <person name="Sheng Y."/>
            <person name="Liu T."/>
            <person name="Pan Y."/>
            <person name="Xia L."/>
            <person name="Li J."/>
            <person name="Zhao F."/>
            <person name="Cao W."/>
        </authorList>
    </citation>
    <scope>NUCLEOTIDE SEQUENCE</scope>
    <source>
        <strain evidence="1">Hyas-2018</strain>
    </source>
</reference>
<evidence type="ECO:0000313" key="2">
    <source>
        <dbReference type="Proteomes" id="UP000821845"/>
    </source>
</evidence>